<evidence type="ECO:0000256" key="1">
    <source>
        <dbReference type="SAM" id="MobiDB-lite"/>
    </source>
</evidence>
<dbReference type="AlphaFoldDB" id="A0AAV7RJL7"/>
<dbReference type="Proteomes" id="UP001066276">
    <property type="component" value="Chromosome 5"/>
</dbReference>
<sequence length="105" mass="11778">MAGYRATKGLLTKLPTKMSEHIRETSPSPSSSQEPSIQDSSEAEAAVNCSLMDTFFATLWTDNATLQEEVAADIKEVKQEVTELRQRVDKLDQTSEAKEEELEYH</sequence>
<protein>
    <submittedName>
        <fullName evidence="2">Uncharacterized protein</fullName>
    </submittedName>
</protein>
<organism evidence="2 3">
    <name type="scientific">Pleurodeles waltl</name>
    <name type="common">Iberian ribbed newt</name>
    <dbReference type="NCBI Taxonomy" id="8319"/>
    <lineage>
        <taxon>Eukaryota</taxon>
        <taxon>Metazoa</taxon>
        <taxon>Chordata</taxon>
        <taxon>Craniata</taxon>
        <taxon>Vertebrata</taxon>
        <taxon>Euteleostomi</taxon>
        <taxon>Amphibia</taxon>
        <taxon>Batrachia</taxon>
        <taxon>Caudata</taxon>
        <taxon>Salamandroidea</taxon>
        <taxon>Salamandridae</taxon>
        <taxon>Pleurodelinae</taxon>
        <taxon>Pleurodeles</taxon>
    </lineage>
</organism>
<feature type="compositionally biased region" description="Low complexity" evidence="1">
    <location>
        <begin position="26"/>
        <end position="40"/>
    </location>
</feature>
<keyword evidence="3" id="KW-1185">Reference proteome</keyword>
<reference evidence="2" key="1">
    <citation type="journal article" date="2022" name="bioRxiv">
        <title>Sequencing and chromosome-scale assembly of the giantPleurodeles waltlgenome.</title>
        <authorList>
            <person name="Brown T."/>
            <person name="Elewa A."/>
            <person name="Iarovenko S."/>
            <person name="Subramanian E."/>
            <person name="Araus A.J."/>
            <person name="Petzold A."/>
            <person name="Susuki M."/>
            <person name="Suzuki K.-i.T."/>
            <person name="Hayashi T."/>
            <person name="Toyoda A."/>
            <person name="Oliveira C."/>
            <person name="Osipova E."/>
            <person name="Leigh N.D."/>
            <person name="Simon A."/>
            <person name="Yun M.H."/>
        </authorList>
    </citation>
    <scope>NUCLEOTIDE SEQUENCE</scope>
    <source>
        <strain evidence="2">20211129_DDA</strain>
        <tissue evidence="2">Liver</tissue>
    </source>
</reference>
<dbReference type="EMBL" id="JANPWB010000009">
    <property type="protein sequence ID" value="KAJ1151153.1"/>
    <property type="molecule type" value="Genomic_DNA"/>
</dbReference>
<feature type="region of interest" description="Disordered" evidence="1">
    <location>
        <begin position="1"/>
        <end position="44"/>
    </location>
</feature>
<comment type="caution">
    <text evidence="2">The sequence shown here is derived from an EMBL/GenBank/DDBJ whole genome shotgun (WGS) entry which is preliminary data.</text>
</comment>
<feature type="region of interest" description="Disordered" evidence="1">
    <location>
        <begin position="86"/>
        <end position="105"/>
    </location>
</feature>
<gene>
    <name evidence="2" type="ORF">NDU88_003940</name>
</gene>
<evidence type="ECO:0000313" key="2">
    <source>
        <dbReference type="EMBL" id="KAJ1151153.1"/>
    </source>
</evidence>
<name>A0AAV7RJL7_PLEWA</name>
<evidence type="ECO:0000313" key="3">
    <source>
        <dbReference type="Proteomes" id="UP001066276"/>
    </source>
</evidence>
<proteinExistence type="predicted"/>
<accession>A0AAV7RJL7</accession>